<organism evidence="8 9">
    <name type="scientific">Brevibacterium sandarakinum</name>
    <dbReference type="NCBI Taxonomy" id="629680"/>
    <lineage>
        <taxon>Bacteria</taxon>
        <taxon>Bacillati</taxon>
        <taxon>Actinomycetota</taxon>
        <taxon>Actinomycetes</taxon>
        <taxon>Micrococcales</taxon>
        <taxon>Brevibacteriaceae</taxon>
        <taxon>Brevibacterium</taxon>
    </lineage>
</organism>
<dbReference type="Pfam" id="PF20239">
    <property type="entry name" value="DUF6596"/>
    <property type="match status" value="1"/>
</dbReference>
<feature type="domain" description="RNA polymerase sigma-70 region 2" evidence="5">
    <location>
        <begin position="23"/>
        <end position="81"/>
    </location>
</feature>
<protein>
    <submittedName>
        <fullName evidence="8">RNA polymerase sigma-70 factor, ECF subfamily</fullName>
    </submittedName>
</protein>
<name>A0A1H1LH17_BRESA</name>
<keyword evidence="4" id="KW-0804">Transcription</keyword>
<dbReference type="Pfam" id="PF08281">
    <property type="entry name" value="Sigma70_r4_2"/>
    <property type="match status" value="1"/>
</dbReference>
<proteinExistence type="inferred from homology"/>
<dbReference type="Proteomes" id="UP000199700">
    <property type="component" value="Chromosome"/>
</dbReference>
<keyword evidence="9" id="KW-1185">Reference proteome</keyword>
<dbReference type="AlphaFoldDB" id="A0A1H1LH17"/>
<evidence type="ECO:0000259" key="7">
    <source>
        <dbReference type="Pfam" id="PF20239"/>
    </source>
</evidence>
<dbReference type="EMBL" id="LT629739">
    <property type="protein sequence ID" value="SDR73620.1"/>
    <property type="molecule type" value="Genomic_DNA"/>
</dbReference>
<dbReference type="STRING" id="629680.SAMN04489751_0270"/>
<accession>A0A1H1LH17</accession>
<dbReference type="InterPro" id="IPR013324">
    <property type="entry name" value="RNA_pol_sigma_r3/r4-like"/>
</dbReference>
<evidence type="ECO:0000313" key="8">
    <source>
        <dbReference type="EMBL" id="SDR73620.1"/>
    </source>
</evidence>
<dbReference type="OrthoDB" id="9780299at2"/>
<gene>
    <name evidence="8" type="ORF">SAMN04489751_0270</name>
</gene>
<sequence length="427" mass="46317">MVSEVDPPAVARLLHTIGVEDRGRLLAALARRFHDLDLAEDVVQEAMARALETWTVRGVPTNPQAWLLTTAKNRAFDIIRSDAVKARRLAGLRIESESGRGDHSDHADRLGEELSTADIGDERLGLFFTCSHPTLPEREKIALMLRFLAGLDTAEVAAAFLVDTTTMQQRIVRAKRRITTTGIPFDTPTSEQLQERLPGVLRVVYLIFTQGFTPTSGTSHSRTDLQEEAIALTRLLVGLLPTRTEARGLLSLLLLTRARAPARIDAGGAPVPLAKQDRSLWDSRLIAEGLGLALTGAGEPEAGPYTVQAAIAALHAEAATYAATDWEQILVLYGILSRMEPSPVVALNRAVAIGKAKGPKEGLSALEELAPDPRLAGYRPFHIARAITLSESGMPDHAEAAFRDALDCPGNDAESEYIEDQIRDLLS</sequence>
<evidence type="ECO:0000256" key="2">
    <source>
        <dbReference type="ARBA" id="ARBA00023015"/>
    </source>
</evidence>
<dbReference type="RefSeq" id="WP_092102218.1">
    <property type="nucleotide sequence ID" value="NZ_LT629739.1"/>
</dbReference>
<keyword evidence="3" id="KW-0731">Sigma factor</keyword>
<dbReference type="PANTHER" id="PTHR47756:SF1">
    <property type="entry name" value="BLL0085 PROTEIN"/>
    <property type="match status" value="1"/>
</dbReference>
<evidence type="ECO:0000256" key="1">
    <source>
        <dbReference type="ARBA" id="ARBA00010641"/>
    </source>
</evidence>
<feature type="domain" description="RNA polymerase sigma factor 70 region 4 type 2" evidence="6">
    <location>
        <begin position="133"/>
        <end position="178"/>
    </location>
</feature>
<evidence type="ECO:0000259" key="6">
    <source>
        <dbReference type="Pfam" id="PF08281"/>
    </source>
</evidence>
<dbReference type="GO" id="GO:0016987">
    <property type="term" value="F:sigma factor activity"/>
    <property type="evidence" value="ECO:0007669"/>
    <property type="project" value="UniProtKB-KW"/>
</dbReference>
<evidence type="ECO:0000259" key="5">
    <source>
        <dbReference type="Pfam" id="PF04542"/>
    </source>
</evidence>
<dbReference type="InterPro" id="IPR013249">
    <property type="entry name" value="RNA_pol_sigma70_r4_t2"/>
</dbReference>
<evidence type="ECO:0000313" key="9">
    <source>
        <dbReference type="Proteomes" id="UP000199700"/>
    </source>
</evidence>
<dbReference type="InterPro" id="IPR013325">
    <property type="entry name" value="RNA_pol_sigma_r2"/>
</dbReference>
<comment type="similarity">
    <text evidence="1">Belongs to the sigma-70 factor family. ECF subfamily.</text>
</comment>
<dbReference type="InterPro" id="IPR046531">
    <property type="entry name" value="DUF6596"/>
</dbReference>
<evidence type="ECO:0000256" key="3">
    <source>
        <dbReference type="ARBA" id="ARBA00023082"/>
    </source>
</evidence>
<dbReference type="Gene3D" id="1.10.10.10">
    <property type="entry name" value="Winged helix-like DNA-binding domain superfamily/Winged helix DNA-binding domain"/>
    <property type="match status" value="1"/>
</dbReference>
<reference evidence="8" key="1">
    <citation type="submission" date="2016-10" db="EMBL/GenBank/DDBJ databases">
        <authorList>
            <person name="Varghese N."/>
            <person name="Submissions S."/>
        </authorList>
    </citation>
    <scope>NUCLEOTIDE SEQUENCE [LARGE SCALE GENOMIC DNA]</scope>
    <source>
        <strain evidence="8">DSM 22082</strain>
    </source>
</reference>
<dbReference type="InterPro" id="IPR014284">
    <property type="entry name" value="RNA_pol_sigma-70_dom"/>
</dbReference>
<dbReference type="GO" id="GO:0003677">
    <property type="term" value="F:DNA binding"/>
    <property type="evidence" value="ECO:0007669"/>
    <property type="project" value="InterPro"/>
</dbReference>
<dbReference type="PANTHER" id="PTHR47756">
    <property type="entry name" value="BLL6612 PROTEIN-RELATED"/>
    <property type="match status" value="1"/>
</dbReference>
<dbReference type="Gene3D" id="1.10.1740.10">
    <property type="match status" value="1"/>
</dbReference>
<dbReference type="Pfam" id="PF04542">
    <property type="entry name" value="Sigma70_r2"/>
    <property type="match status" value="1"/>
</dbReference>
<feature type="domain" description="DUF6596" evidence="7">
    <location>
        <begin position="196"/>
        <end position="292"/>
    </location>
</feature>
<dbReference type="NCBIfam" id="TIGR02937">
    <property type="entry name" value="sigma70-ECF"/>
    <property type="match status" value="1"/>
</dbReference>
<dbReference type="GO" id="GO:0006352">
    <property type="term" value="P:DNA-templated transcription initiation"/>
    <property type="evidence" value="ECO:0007669"/>
    <property type="project" value="InterPro"/>
</dbReference>
<dbReference type="SUPFAM" id="SSF88659">
    <property type="entry name" value="Sigma3 and sigma4 domains of RNA polymerase sigma factors"/>
    <property type="match status" value="1"/>
</dbReference>
<dbReference type="SUPFAM" id="SSF88946">
    <property type="entry name" value="Sigma2 domain of RNA polymerase sigma factors"/>
    <property type="match status" value="1"/>
</dbReference>
<dbReference type="InterPro" id="IPR007627">
    <property type="entry name" value="RNA_pol_sigma70_r2"/>
</dbReference>
<dbReference type="InterPro" id="IPR036388">
    <property type="entry name" value="WH-like_DNA-bd_sf"/>
</dbReference>
<keyword evidence="2" id="KW-0805">Transcription regulation</keyword>
<evidence type="ECO:0000256" key="4">
    <source>
        <dbReference type="ARBA" id="ARBA00023163"/>
    </source>
</evidence>